<evidence type="ECO:0000259" key="15">
    <source>
        <dbReference type="SMART" id="SM00962"/>
    </source>
</evidence>
<keyword evidence="16" id="KW-0966">Cell projection</keyword>
<dbReference type="Gene3D" id="1.20.120.1380">
    <property type="entry name" value="Flagellar FlhF biosynthesis protein, N domain"/>
    <property type="match status" value="1"/>
</dbReference>
<dbReference type="NCBIfam" id="TIGR03499">
    <property type="entry name" value="FlhF"/>
    <property type="match status" value="1"/>
</dbReference>
<evidence type="ECO:0000256" key="2">
    <source>
        <dbReference type="ARBA" id="ARBA00008531"/>
    </source>
</evidence>
<dbReference type="GO" id="GO:0015031">
    <property type="term" value="P:protein transport"/>
    <property type="evidence" value="ECO:0007669"/>
    <property type="project" value="UniProtKB-KW"/>
</dbReference>
<dbReference type="CDD" id="cd17873">
    <property type="entry name" value="FlhF"/>
    <property type="match status" value="1"/>
</dbReference>
<dbReference type="GO" id="GO:0003924">
    <property type="term" value="F:GTPase activity"/>
    <property type="evidence" value="ECO:0007669"/>
    <property type="project" value="UniProtKB-UniRule"/>
</dbReference>
<dbReference type="GO" id="GO:0044781">
    <property type="term" value="P:bacterial-type flagellum organization"/>
    <property type="evidence" value="ECO:0007669"/>
    <property type="project" value="UniProtKB-UniRule"/>
</dbReference>
<feature type="domain" description="SRP54-type proteins GTP-binding" evidence="15">
    <location>
        <begin position="185"/>
        <end position="376"/>
    </location>
</feature>
<dbReference type="RefSeq" id="WP_066413339.1">
    <property type="nucleotide sequence ID" value="NZ_CP018866.1"/>
</dbReference>
<organism evidence="16 17">
    <name type="scientific">Sutcliffiella cohnii</name>
    <dbReference type="NCBI Taxonomy" id="33932"/>
    <lineage>
        <taxon>Bacteria</taxon>
        <taxon>Bacillati</taxon>
        <taxon>Bacillota</taxon>
        <taxon>Bacilli</taxon>
        <taxon>Bacillales</taxon>
        <taxon>Bacillaceae</taxon>
        <taxon>Sutcliffiella</taxon>
    </lineage>
</organism>
<dbReference type="Proteomes" id="UP000215224">
    <property type="component" value="Chromosome"/>
</dbReference>
<keyword evidence="5" id="KW-1003">Cell membrane</keyword>
<name>A0A223KRD7_9BACI</name>
<evidence type="ECO:0000256" key="5">
    <source>
        <dbReference type="ARBA" id="ARBA00022475"/>
    </source>
</evidence>
<evidence type="ECO:0000256" key="3">
    <source>
        <dbReference type="ARBA" id="ARBA00014919"/>
    </source>
</evidence>
<dbReference type="GO" id="GO:0005047">
    <property type="term" value="F:signal recognition particle binding"/>
    <property type="evidence" value="ECO:0007669"/>
    <property type="project" value="TreeGrafter"/>
</dbReference>
<evidence type="ECO:0000256" key="1">
    <source>
        <dbReference type="ARBA" id="ARBA00004413"/>
    </source>
</evidence>
<dbReference type="InterPro" id="IPR020006">
    <property type="entry name" value="FlhF"/>
</dbReference>
<dbReference type="InterPro" id="IPR047040">
    <property type="entry name" value="FlhF__GTPase_dom"/>
</dbReference>
<feature type="domain" description="AAA+ ATPase" evidence="14">
    <location>
        <begin position="184"/>
        <end position="322"/>
    </location>
</feature>
<dbReference type="AlphaFoldDB" id="A0A223KRD7"/>
<dbReference type="SMART" id="SM00382">
    <property type="entry name" value="AAA"/>
    <property type="match status" value="1"/>
</dbReference>
<dbReference type="GO" id="GO:0006614">
    <property type="term" value="P:SRP-dependent cotranslational protein targeting to membrane"/>
    <property type="evidence" value="ECO:0007669"/>
    <property type="project" value="UniProtKB-UniRule"/>
</dbReference>
<keyword evidence="16" id="KW-0282">Flagellum</keyword>
<dbReference type="InterPro" id="IPR003593">
    <property type="entry name" value="AAA+_ATPase"/>
</dbReference>
<keyword evidence="11" id="KW-1006">Bacterial flagellum protein export</keyword>
<evidence type="ECO:0000313" key="16">
    <source>
        <dbReference type="EMBL" id="AST92042.1"/>
    </source>
</evidence>
<evidence type="ECO:0000256" key="8">
    <source>
        <dbReference type="ARBA" id="ARBA00022927"/>
    </source>
</evidence>
<keyword evidence="7" id="KW-1005">Bacterial flagellum biogenesis</keyword>
<dbReference type="STRING" id="1314751.GCA_001591425_01165"/>
<keyword evidence="10" id="KW-0472">Membrane</keyword>
<dbReference type="PANTHER" id="PTHR43134">
    <property type="entry name" value="SIGNAL RECOGNITION PARTICLE RECEPTOR SUBUNIT ALPHA"/>
    <property type="match status" value="1"/>
</dbReference>
<comment type="function">
    <text evidence="12">Necessary for flagellar biosynthesis. May be involved in translocation of the flagellum.</text>
</comment>
<dbReference type="FunFam" id="3.40.50.300:FF:000695">
    <property type="entry name" value="Flagellar biosynthesis regulator FlhF"/>
    <property type="match status" value="1"/>
</dbReference>
<dbReference type="EMBL" id="CP018866">
    <property type="protein sequence ID" value="AST92042.1"/>
    <property type="molecule type" value="Genomic_DNA"/>
</dbReference>
<dbReference type="SUPFAM" id="SSF52540">
    <property type="entry name" value="P-loop containing nucleoside triphosphate hydrolases"/>
    <property type="match status" value="2"/>
</dbReference>
<keyword evidence="4" id="KW-0813">Transport</keyword>
<dbReference type="InterPro" id="IPR027417">
    <property type="entry name" value="P-loop_NTPase"/>
</dbReference>
<reference evidence="16 17" key="1">
    <citation type="submission" date="2016-12" db="EMBL/GenBank/DDBJ databases">
        <title>The whole genome sequencing and assembly of Bacillus cohnii DSM 6307T strain.</title>
        <authorList>
            <person name="Lee Y.-J."/>
            <person name="Yi H."/>
            <person name="Bahn Y.-S."/>
            <person name="Kim J.F."/>
            <person name="Lee D.-W."/>
        </authorList>
    </citation>
    <scope>NUCLEOTIDE SEQUENCE [LARGE SCALE GENOMIC DNA]</scope>
    <source>
        <strain evidence="16 17">DSM 6307</strain>
    </source>
</reference>
<keyword evidence="16" id="KW-0969">Cilium</keyword>
<keyword evidence="9" id="KW-0342">GTP-binding</keyword>
<keyword evidence="6" id="KW-0547">Nucleotide-binding</keyword>
<evidence type="ECO:0000256" key="6">
    <source>
        <dbReference type="ARBA" id="ARBA00022741"/>
    </source>
</evidence>
<dbReference type="Gene3D" id="3.40.50.300">
    <property type="entry name" value="P-loop containing nucleotide triphosphate hydrolases"/>
    <property type="match status" value="1"/>
</dbReference>
<evidence type="ECO:0000256" key="9">
    <source>
        <dbReference type="ARBA" id="ARBA00023134"/>
    </source>
</evidence>
<evidence type="ECO:0000256" key="12">
    <source>
        <dbReference type="ARBA" id="ARBA00025337"/>
    </source>
</evidence>
<protein>
    <recommendedName>
        <fullName evidence="3 13">Flagellar biosynthesis protein FlhF</fullName>
    </recommendedName>
</protein>
<proteinExistence type="inferred from homology"/>
<comment type="subcellular location">
    <subcellularLocation>
        <location evidence="1">Cell membrane</location>
        <topology evidence="1">Peripheral membrane protein</topology>
        <orientation evidence="1">Cytoplasmic side</orientation>
    </subcellularLocation>
</comment>
<dbReference type="GO" id="GO:0005525">
    <property type="term" value="F:GTP binding"/>
    <property type="evidence" value="ECO:0007669"/>
    <property type="project" value="UniProtKB-UniRule"/>
</dbReference>
<evidence type="ECO:0000256" key="7">
    <source>
        <dbReference type="ARBA" id="ARBA00022795"/>
    </source>
</evidence>
<evidence type="ECO:0000256" key="4">
    <source>
        <dbReference type="ARBA" id="ARBA00022448"/>
    </source>
</evidence>
<accession>A0A223KRD7</accession>
<evidence type="ECO:0000313" key="17">
    <source>
        <dbReference type="Proteomes" id="UP000215224"/>
    </source>
</evidence>
<dbReference type="PANTHER" id="PTHR43134:SF3">
    <property type="entry name" value="FLAGELLAR BIOSYNTHESIS PROTEIN FLHF"/>
    <property type="match status" value="1"/>
</dbReference>
<dbReference type="Pfam" id="PF00448">
    <property type="entry name" value="SRP54"/>
    <property type="match status" value="1"/>
</dbReference>
<dbReference type="KEGG" id="bcoh:BC6307_12515"/>
<gene>
    <name evidence="16" type="ORF">BC6307_12515</name>
</gene>
<evidence type="ECO:0000259" key="14">
    <source>
        <dbReference type="SMART" id="SM00382"/>
    </source>
</evidence>
<keyword evidence="8" id="KW-0653">Protein transport</keyword>
<dbReference type="SMART" id="SM00962">
    <property type="entry name" value="SRP54"/>
    <property type="match status" value="1"/>
</dbReference>
<evidence type="ECO:0000256" key="11">
    <source>
        <dbReference type="ARBA" id="ARBA00023225"/>
    </source>
</evidence>
<sequence>MRVKKFKANSMAEAMKLVRQELGNDAVILNSKAVHSSRFFGFLTKKQFEVIAAIDEITSIDSIKQKRKPTEHKSTSIVKEAVTIPDNGEVQNDLLKNVAEMKKMLKSIEKNQPKKQLWTEPMIQLEEKLLNIDLPNQFVEEIMSFIIDEVTEDEKNNYRSLITLVDNYVQESLIPVIDNQESLKKKYVCLVGPTGVGKTTTLAKLAAHATLHENKKVGFITTDTYRIAAIEQLKTYANILDAPLEVCYNGEDFQKAKAKLAHLDIIFIDTAGRNYLKDEFIKDLRKTIDFNNEMETYLVLSLTSKFADMEKITEQFLQLPFDAYILTKIDETSAAGTMFALMKKYEKQISYITEGQAVPEDIKKITSAEWTSYLREGLSK</sequence>
<evidence type="ECO:0000256" key="13">
    <source>
        <dbReference type="NCBIfam" id="TIGR03499"/>
    </source>
</evidence>
<evidence type="ECO:0000256" key="10">
    <source>
        <dbReference type="ARBA" id="ARBA00023136"/>
    </source>
</evidence>
<keyword evidence="17" id="KW-1185">Reference proteome</keyword>
<dbReference type="GO" id="GO:0005886">
    <property type="term" value="C:plasma membrane"/>
    <property type="evidence" value="ECO:0007669"/>
    <property type="project" value="UniProtKB-SubCell"/>
</dbReference>
<dbReference type="InterPro" id="IPR000897">
    <property type="entry name" value="SRP54_GTPase_dom"/>
</dbReference>
<comment type="similarity">
    <text evidence="2">Belongs to the GTP-binding SRP family.</text>
</comment>